<feature type="compositionally biased region" description="Acidic residues" evidence="1">
    <location>
        <begin position="128"/>
        <end position="142"/>
    </location>
</feature>
<dbReference type="AlphaFoldDB" id="A0A1B2JB74"/>
<keyword evidence="3" id="KW-1185">Reference proteome</keyword>
<accession>A0A1B2JB74</accession>
<organism evidence="2 3">
    <name type="scientific">Komagataella pastoris</name>
    <name type="common">Yeast</name>
    <name type="synonym">Pichia pastoris</name>
    <dbReference type="NCBI Taxonomy" id="4922"/>
    <lineage>
        <taxon>Eukaryota</taxon>
        <taxon>Fungi</taxon>
        <taxon>Dikarya</taxon>
        <taxon>Ascomycota</taxon>
        <taxon>Saccharomycotina</taxon>
        <taxon>Pichiomycetes</taxon>
        <taxon>Pichiales</taxon>
        <taxon>Pichiaceae</taxon>
        <taxon>Komagataella</taxon>
    </lineage>
</organism>
<dbReference type="OrthoDB" id="3994162at2759"/>
<dbReference type="GO" id="GO:0005680">
    <property type="term" value="C:anaphase-promoting complex"/>
    <property type="evidence" value="ECO:0007669"/>
    <property type="project" value="InterPro"/>
</dbReference>
<dbReference type="EMBL" id="CP014585">
    <property type="protein sequence ID" value="ANZ75115.1"/>
    <property type="molecule type" value="Genomic_DNA"/>
</dbReference>
<feature type="region of interest" description="Disordered" evidence="1">
    <location>
        <begin position="121"/>
        <end position="144"/>
    </location>
</feature>
<evidence type="ECO:0000256" key="1">
    <source>
        <dbReference type="SAM" id="MobiDB-lite"/>
    </source>
</evidence>
<dbReference type="Pfam" id="PF12856">
    <property type="entry name" value="ANAPC9"/>
    <property type="match status" value="1"/>
</dbReference>
<protein>
    <submittedName>
        <fullName evidence="2">BA75_02526T0</fullName>
    </submittedName>
</protein>
<reference evidence="2 3" key="1">
    <citation type="submission" date="2016-02" db="EMBL/GenBank/DDBJ databases">
        <title>Comparative genomic and transcriptomic foundation for Pichia pastoris.</title>
        <authorList>
            <person name="Love K.R."/>
            <person name="Shah K.A."/>
            <person name="Whittaker C.A."/>
            <person name="Wu J."/>
            <person name="Bartlett M.C."/>
            <person name="Ma D."/>
            <person name="Leeson R.L."/>
            <person name="Priest M."/>
            <person name="Young S.K."/>
            <person name="Love J.C."/>
        </authorList>
    </citation>
    <scope>NUCLEOTIDE SEQUENCE [LARGE SCALE GENOMIC DNA]</scope>
    <source>
        <strain evidence="2 3">ATCC 28485</strain>
    </source>
</reference>
<dbReference type="Proteomes" id="UP000094565">
    <property type="component" value="Chromosome 2"/>
</dbReference>
<gene>
    <name evidence="2" type="ORF">ATY40_BA7502526</name>
</gene>
<sequence length="260" mass="30081">MMSEKSPQIRKQLFRGISNRISDTEEPANKTPTNHRILSSFAYKSKTTPETASEGNTTDRVLLNQSTNELDYIDYDYRIFNTKHPLRWSKVKALEQSETTTNYFFDTESESTDRIHTLNYGLHSSASNDDDDNDDDNDDSDSESNRVLEIIPGLTKAQTKQVIDNFSGKRKPLSQKVSKLGNLLSIFPNHNSFLQDMNINELEEFKEIAQDLQWELSQARKNHRTKTDTWPLDEAQFYQNKEQVMSLLRNSVKQDLESET</sequence>
<dbReference type="InterPro" id="IPR024274">
    <property type="entry name" value="APC9"/>
</dbReference>
<name>A0A1B2JB74_PICPA</name>
<proteinExistence type="predicted"/>
<evidence type="ECO:0000313" key="3">
    <source>
        <dbReference type="Proteomes" id="UP000094565"/>
    </source>
</evidence>
<evidence type="ECO:0000313" key="2">
    <source>
        <dbReference type="EMBL" id="ANZ75115.1"/>
    </source>
</evidence>